<reference evidence="1 2" key="2">
    <citation type="journal article" date="2022" name="Mol. Ecol. Resour.">
        <title>The genomes of chicory, endive, great burdock and yacon provide insights into Asteraceae paleo-polyploidization history and plant inulin production.</title>
        <authorList>
            <person name="Fan W."/>
            <person name="Wang S."/>
            <person name="Wang H."/>
            <person name="Wang A."/>
            <person name="Jiang F."/>
            <person name="Liu H."/>
            <person name="Zhao H."/>
            <person name="Xu D."/>
            <person name="Zhang Y."/>
        </authorList>
    </citation>
    <scope>NUCLEOTIDE SEQUENCE [LARGE SCALE GENOMIC DNA]</scope>
    <source>
        <strain evidence="2">cv. Yunnan</strain>
        <tissue evidence="1">Leaves</tissue>
    </source>
</reference>
<protein>
    <submittedName>
        <fullName evidence="1">Uncharacterized protein</fullName>
    </submittedName>
</protein>
<evidence type="ECO:0000313" key="2">
    <source>
        <dbReference type="Proteomes" id="UP001056120"/>
    </source>
</evidence>
<organism evidence="1 2">
    <name type="scientific">Smallanthus sonchifolius</name>
    <dbReference type="NCBI Taxonomy" id="185202"/>
    <lineage>
        <taxon>Eukaryota</taxon>
        <taxon>Viridiplantae</taxon>
        <taxon>Streptophyta</taxon>
        <taxon>Embryophyta</taxon>
        <taxon>Tracheophyta</taxon>
        <taxon>Spermatophyta</taxon>
        <taxon>Magnoliopsida</taxon>
        <taxon>eudicotyledons</taxon>
        <taxon>Gunneridae</taxon>
        <taxon>Pentapetalae</taxon>
        <taxon>asterids</taxon>
        <taxon>campanulids</taxon>
        <taxon>Asterales</taxon>
        <taxon>Asteraceae</taxon>
        <taxon>Asteroideae</taxon>
        <taxon>Heliantheae alliance</taxon>
        <taxon>Millerieae</taxon>
        <taxon>Smallanthus</taxon>
    </lineage>
</organism>
<reference evidence="2" key="1">
    <citation type="journal article" date="2022" name="Mol. Ecol. Resour.">
        <title>The genomes of chicory, endive, great burdock and yacon provide insights into Asteraceae palaeo-polyploidization history and plant inulin production.</title>
        <authorList>
            <person name="Fan W."/>
            <person name="Wang S."/>
            <person name="Wang H."/>
            <person name="Wang A."/>
            <person name="Jiang F."/>
            <person name="Liu H."/>
            <person name="Zhao H."/>
            <person name="Xu D."/>
            <person name="Zhang Y."/>
        </authorList>
    </citation>
    <scope>NUCLEOTIDE SEQUENCE [LARGE SCALE GENOMIC DNA]</scope>
    <source>
        <strain evidence="2">cv. Yunnan</strain>
    </source>
</reference>
<accession>A0ACB9A4Y7</accession>
<sequence>MSTLSYWDMSNNKFGGVIPQCVGNFIPSLFMLDLGNNRFQGTVPNVFEDRGDLEGFILNGNQLEGEVPTSLSKCQNLRILDLGNNHFNGTFPGWLGDLPNLQALVLKSNGFHGPIATSSTVKFPVLRVLDLSRNGFVCPLPRKYFENFNAMKNMVNKGRKLEYLRLGRVYYSIVLVTKGGKRNFPQIVVDYTVIDLSNNNFQGEIPDIIGSLNSLIVLDLSHNSLNGQIPDTFGNLSEIESLDLSCNQLTGEIPQVLTSLTFLAFLNLSQNDLVGLIPQGKQFNTFDGNSFGGNPKLCGLQLPQKCGDYLHNPQLEEDGDEDGDDSGFTWKAVLLGYGSRALLGLVIGYLMFSSRKPKCFNAIGDAAECMILNKKNMRKHIYISQRH</sequence>
<dbReference type="EMBL" id="CM042042">
    <property type="protein sequence ID" value="KAI3705034.1"/>
    <property type="molecule type" value="Genomic_DNA"/>
</dbReference>
<name>A0ACB9A4Y7_9ASTR</name>
<comment type="caution">
    <text evidence="1">The sequence shown here is derived from an EMBL/GenBank/DDBJ whole genome shotgun (WGS) entry which is preliminary data.</text>
</comment>
<proteinExistence type="predicted"/>
<keyword evidence="2" id="KW-1185">Reference proteome</keyword>
<dbReference type="Proteomes" id="UP001056120">
    <property type="component" value="Linkage Group LG25"/>
</dbReference>
<gene>
    <name evidence="1" type="ORF">L1987_75264</name>
</gene>
<evidence type="ECO:0000313" key="1">
    <source>
        <dbReference type="EMBL" id="KAI3705034.1"/>
    </source>
</evidence>